<evidence type="ECO:0000313" key="2">
    <source>
        <dbReference type="Proteomes" id="UP001549119"/>
    </source>
</evidence>
<protein>
    <recommendedName>
        <fullName evidence="3">Transposase</fullName>
    </recommendedName>
</protein>
<comment type="caution">
    <text evidence="1">The sequence shown here is derived from an EMBL/GenBank/DDBJ whole genome shotgun (WGS) entry which is preliminary data.</text>
</comment>
<accession>A0ABV2N9E7</accession>
<keyword evidence="2" id="KW-1185">Reference proteome</keyword>
<evidence type="ECO:0000313" key="1">
    <source>
        <dbReference type="EMBL" id="MET3863075.1"/>
    </source>
</evidence>
<evidence type="ECO:0008006" key="3">
    <source>
        <dbReference type="Google" id="ProtNLM"/>
    </source>
</evidence>
<dbReference type="Proteomes" id="UP001549119">
    <property type="component" value="Unassembled WGS sequence"/>
</dbReference>
<dbReference type="RefSeq" id="WP_281068101.1">
    <property type="nucleotide sequence ID" value="NZ_JBEPNV010000001.1"/>
</dbReference>
<gene>
    <name evidence="1" type="ORF">ABIC20_000384</name>
</gene>
<name>A0ABV2N9E7_9HYPH</name>
<proteinExistence type="predicted"/>
<dbReference type="EMBL" id="JBEPNW010000002">
    <property type="protein sequence ID" value="MET3863075.1"/>
    <property type="molecule type" value="Genomic_DNA"/>
</dbReference>
<reference evidence="1 2" key="1">
    <citation type="submission" date="2024-06" db="EMBL/GenBank/DDBJ databases">
        <title>Genomics of switchgrass bacterial isolates.</title>
        <authorList>
            <person name="Shade A."/>
        </authorList>
    </citation>
    <scope>NUCLEOTIDE SEQUENCE [LARGE SCALE GENOMIC DNA]</scope>
    <source>
        <strain evidence="1 2">PvP084</strain>
    </source>
</reference>
<sequence>MVLGLDDTIERHRGKRIAAKVIYRDPARTSDIHFVKAIGLR</sequence>
<organism evidence="1 2">
    <name type="scientific">Methylobacterium radiotolerans</name>
    <dbReference type="NCBI Taxonomy" id="31998"/>
    <lineage>
        <taxon>Bacteria</taxon>
        <taxon>Pseudomonadati</taxon>
        <taxon>Pseudomonadota</taxon>
        <taxon>Alphaproteobacteria</taxon>
        <taxon>Hyphomicrobiales</taxon>
        <taxon>Methylobacteriaceae</taxon>
        <taxon>Methylobacterium</taxon>
    </lineage>
</organism>